<dbReference type="PANTHER" id="PTHR33376:SF15">
    <property type="entry name" value="BLL6794 PROTEIN"/>
    <property type="match status" value="1"/>
</dbReference>
<dbReference type="PANTHER" id="PTHR33376">
    <property type="match status" value="1"/>
</dbReference>
<dbReference type="RefSeq" id="WP_087881840.1">
    <property type="nucleotide sequence ID" value="NZ_LT828559.1"/>
</dbReference>
<dbReference type="GO" id="GO:0055085">
    <property type="term" value="P:transmembrane transport"/>
    <property type="evidence" value="ECO:0007669"/>
    <property type="project" value="InterPro"/>
</dbReference>
<gene>
    <name evidence="2" type="ORF">MTBBW1_2190025</name>
</gene>
<dbReference type="InterPro" id="IPR018389">
    <property type="entry name" value="DctP_fam"/>
</dbReference>
<proteinExistence type="predicted"/>
<protein>
    <submittedName>
        <fullName evidence="2">Extracellular solute-binding protein, family 7</fullName>
    </submittedName>
</protein>
<evidence type="ECO:0000313" key="2">
    <source>
        <dbReference type="EMBL" id="SLM30305.1"/>
    </source>
</evidence>
<keyword evidence="1" id="KW-0732">Signal</keyword>
<dbReference type="Pfam" id="PF03480">
    <property type="entry name" value="DctP"/>
    <property type="match status" value="1"/>
</dbReference>
<reference evidence="2 3" key="1">
    <citation type="submission" date="2017-03" db="EMBL/GenBank/DDBJ databases">
        <authorList>
            <person name="Afonso C.L."/>
            <person name="Miller P.J."/>
            <person name="Scott M.A."/>
            <person name="Spackman E."/>
            <person name="Goraichik I."/>
            <person name="Dimitrov K.M."/>
            <person name="Suarez D.L."/>
            <person name="Swayne D.E."/>
        </authorList>
    </citation>
    <scope>NUCLEOTIDE SEQUENCE [LARGE SCALE GENOMIC DNA]</scope>
    <source>
        <strain evidence="2">PRJEB14757</strain>
    </source>
</reference>
<sequence>MRINKLYAIVSLIIVPVMAAGFIATAGAETIKLTYANFFPPFHVQSQLAESWCKEVEKRTGGAVKIDYYPGGTLSKAPQIYDNVEMGVADIGMTVLAYSRGRFPVLGAVDLPMGYTSGVVATKVANAVLEKFNPKEVQDTKVMFLHAHGPGYINTVSKAVHNMEDMKGLKIRSTGMSTILVKALGGTPVAQSMGDAYQSLQKGVVDGSAHPLEANKGWKLGEVLKYCIAENSVAYTTNMIVTMNKSKWNSLSPEIQKTISEINAEWAVKHGEAWDQIDVEGRNFIVDRGNEVITLSPEESLKWKNAVRPSLDEYAEDLNKKGLPGSEIVQFIMDSIKQLQ</sequence>
<dbReference type="STRING" id="1246637.MTBBW1_2190025"/>
<organism evidence="2 3">
    <name type="scientific">Desulfamplus magnetovallimortis</name>
    <dbReference type="NCBI Taxonomy" id="1246637"/>
    <lineage>
        <taxon>Bacteria</taxon>
        <taxon>Pseudomonadati</taxon>
        <taxon>Thermodesulfobacteriota</taxon>
        <taxon>Desulfobacteria</taxon>
        <taxon>Desulfobacterales</taxon>
        <taxon>Desulfobacteraceae</taxon>
        <taxon>Desulfamplus</taxon>
    </lineage>
</organism>
<dbReference type="NCBIfam" id="NF037995">
    <property type="entry name" value="TRAP_S1"/>
    <property type="match status" value="1"/>
</dbReference>
<dbReference type="EMBL" id="FWEV01000134">
    <property type="protein sequence ID" value="SLM30305.1"/>
    <property type="molecule type" value="Genomic_DNA"/>
</dbReference>
<accession>A0A1W1HD60</accession>
<keyword evidence="3" id="KW-1185">Reference proteome</keyword>
<dbReference type="Gene3D" id="3.40.190.170">
    <property type="entry name" value="Bacterial extracellular solute-binding protein, family 7"/>
    <property type="match status" value="1"/>
</dbReference>
<evidence type="ECO:0000256" key="1">
    <source>
        <dbReference type="ARBA" id="ARBA00022729"/>
    </source>
</evidence>
<dbReference type="Proteomes" id="UP000191931">
    <property type="component" value="Unassembled WGS sequence"/>
</dbReference>
<evidence type="ECO:0000313" key="3">
    <source>
        <dbReference type="Proteomes" id="UP000191931"/>
    </source>
</evidence>
<dbReference type="OrthoDB" id="8912194at2"/>
<name>A0A1W1HD60_9BACT</name>
<dbReference type="AlphaFoldDB" id="A0A1W1HD60"/>
<dbReference type="InterPro" id="IPR038404">
    <property type="entry name" value="TRAP_DctP_sf"/>
</dbReference>
<dbReference type="CDD" id="cd13665">
    <property type="entry name" value="PBP2_TRAP_Dctp3_4"/>
    <property type="match status" value="1"/>
</dbReference>